<organism evidence="3 4">
    <name type="scientific">Marinihelvus fidelis</name>
    <dbReference type="NCBI Taxonomy" id="2613842"/>
    <lineage>
        <taxon>Bacteria</taxon>
        <taxon>Pseudomonadati</taxon>
        <taxon>Pseudomonadota</taxon>
        <taxon>Gammaproteobacteria</taxon>
        <taxon>Chromatiales</taxon>
        <taxon>Wenzhouxiangellaceae</taxon>
        <taxon>Marinihelvus</taxon>
    </lineage>
</organism>
<accession>A0A5N0TI16</accession>
<feature type="compositionally biased region" description="Basic and acidic residues" evidence="1">
    <location>
        <begin position="59"/>
        <end position="75"/>
    </location>
</feature>
<evidence type="ECO:0000256" key="1">
    <source>
        <dbReference type="SAM" id="MobiDB-lite"/>
    </source>
</evidence>
<evidence type="ECO:0000313" key="3">
    <source>
        <dbReference type="EMBL" id="KAA9133506.1"/>
    </source>
</evidence>
<comment type="caution">
    <text evidence="3">The sequence shown here is derived from an EMBL/GenBank/DDBJ whole genome shotgun (WGS) entry which is preliminary data.</text>
</comment>
<feature type="compositionally biased region" description="Basic and acidic residues" evidence="1">
    <location>
        <begin position="83"/>
        <end position="100"/>
    </location>
</feature>
<dbReference type="InterPro" id="IPR013429">
    <property type="entry name" value="Regulatory_FmdB_Zinc_ribbon"/>
</dbReference>
<dbReference type="EMBL" id="VYXP01000002">
    <property type="protein sequence ID" value="KAA9133506.1"/>
    <property type="molecule type" value="Genomic_DNA"/>
</dbReference>
<proteinExistence type="predicted"/>
<dbReference type="SMART" id="SM00834">
    <property type="entry name" value="CxxC_CXXC_SSSS"/>
    <property type="match status" value="1"/>
</dbReference>
<dbReference type="RefSeq" id="WP_150863067.1">
    <property type="nucleotide sequence ID" value="NZ_VYXP01000002.1"/>
</dbReference>
<sequence>MPIYEYRCEGCGHELEKLQRMSDDPLRDCPECGQAQLKRLISAAGFRLKGGGWYETDFKSDNKRNLADSGNDKPKSGSSDAGKTPKTEKKTASKTEAKSA</sequence>
<dbReference type="NCBIfam" id="TIGR02605">
    <property type="entry name" value="CxxC_CxxC_SSSS"/>
    <property type="match status" value="1"/>
</dbReference>
<reference evidence="3 4" key="1">
    <citation type="submission" date="2019-09" db="EMBL/GenBank/DDBJ databases">
        <title>Wenzhouxiangella sp. Genome sequencing and assembly.</title>
        <authorList>
            <person name="Zhang R."/>
        </authorList>
    </citation>
    <scope>NUCLEOTIDE SEQUENCE [LARGE SCALE GENOMIC DNA]</scope>
    <source>
        <strain evidence="3 4">W260</strain>
    </source>
</reference>
<dbReference type="PANTHER" id="PTHR34404:SF2">
    <property type="entry name" value="CONSERVED SERINE RICH PROTEIN"/>
    <property type="match status" value="1"/>
</dbReference>
<evidence type="ECO:0000259" key="2">
    <source>
        <dbReference type="SMART" id="SM00834"/>
    </source>
</evidence>
<dbReference type="Pfam" id="PF09723">
    <property type="entry name" value="Zn_ribbon_8"/>
    <property type="match status" value="1"/>
</dbReference>
<protein>
    <submittedName>
        <fullName evidence="3">Zinc ribbon domain-containing protein</fullName>
    </submittedName>
</protein>
<keyword evidence="4" id="KW-1185">Reference proteome</keyword>
<gene>
    <name evidence="3" type="ORF">F3N42_03925</name>
</gene>
<feature type="domain" description="Putative regulatory protein FmdB zinc ribbon" evidence="2">
    <location>
        <begin position="1"/>
        <end position="42"/>
    </location>
</feature>
<feature type="region of interest" description="Disordered" evidence="1">
    <location>
        <begin position="59"/>
        <end position="100"/>
    </location>
</feature>
<name>A0A5N0TI16_9GAMM</name>
<dbReference type="PANTHER" id="PTHR34404">
    <property type="entry name" value="REGULATORY PROTEIN, FMDB FAMILY"/>
    <property type="match status" value="1"/>
</dbReference>
<evidence type="ECO:0000313" key="4">
    <source>
        <dbReference type="Proteomes" id="UP000325372"/>
    </source>
</evidence>
<dbReference type="AlphaFoldDB" id="A0A5N0TI16"/>
<dbReference type="Proteomes" id="UP000325372">
    <property type="component" value="Unassembled WGS sequence"/>
</dbReference>